<dbReference type="InterPro" id="IPR051449">
    <property type="entry name" value="ABC-2_transporter_component"/>
</dbReference>
<evidence type="ECO:0000256" key="1">
    <source>
        <dbReference type="ARBA" id="ARBA00004651"/>
    </source>
</evidence>
<dbReference type="PANTHER" id="PTHR30294">
    <property type="entry name" value="MEMBRANE COMPONENT OF ABC TRANSPORTER YHHJ-RELATED"/>
    <property type="match status" value="1"/>
</dbReference>
<feature type="transmembrane region" description="Helical" evidence="6">
    <location>
        <begin position="20"/>
        <end position="41"/>
    </location>
</feature>
<evidence type="ECO:0000256" key="4">
    <source>
        <dbReference type="ARBA" id="ARBA00022989"/>
    </source>
</evidence>
<evidence type="ECO:0000313" key="9">
    <source>
        <dbReference type="Proteomes" id="UP000235649"/>
    </source>
</evidence>
<name>A0A2N7AUX2_9LACO</name>
<evidence type="ECO:0000256" key="5">
    <source>
        <dbReference type="ARBA" id="ARBA00023136"/>
    </source>
</evidence>
<evidence type="ECO:0000256" key="6">
    <source>
        <dbReference type="SAM" id="Phobius"/>
    </source>
</evidence>
<evidence type="ECO:0000313" key="8">
    <source>
        <dbReference type="EMBL" id="PMD71405.1"/>
    </source>
</evidence>
<keyword evidence="9" id="KW-1185">Reference proteome</keyword>
<dbReference type="GO" id="GO:0140359">
    <property type="term" value="F:ABC-type transporter activity"/>
    <property type="evidence" value="ECO:0007669"/>
    <property type="project" value="InterPro"/>
</dbReference>
<evidence type="ECO:0000259" key="7">
    <source>
        <dbReference type="Pfam" id="PF12698"/>
    </source>
</evidence>
<dbReference type="GO" id="GO:0005886">
    <property type="term" value="C:plasma membrane"/>
    <property type="evidence" value="ECO:0007669"/>
    <property type="project" value="UniProtKB-SubCell"/>
</dbReference>
<feature type="transmembrane region" description="Helical" evidence="6">
    <location>
        <begin position="331"/>
        <end position="349"/>
    </location>
</feature>
<dbReference type="AlphaFoldDB" id="A0A2N7AUX2"/>
<dbReference type="Proteomes" id="UP000235649">
    <property type="component" value="Unassembled WGS sequence"/>
</dbReference>
<dbReference type="EMBL" id="NIPR01000012">
    <property type="protein sequence ID" value="PMD71405.1"/>
    <property type="molecule type" value="Genomic_DNA"/>
</dbReference>
<keyword evidence="3 6" id="KW-0812">Transmembrane</keyword>
<protein>
    <submittedName>
        <fullName evidence="8">ABC transporter permease</fullName>
    </submittedName>
</protein>
<dbReference type="Pfam" id="PF12698">
    <property type="entry name" value="ABC2_membrane_3"/>
    <property type="match status" value="1"/>
</dbReference>
<dbReference type="OrthoDB" id="9768837at2"/>
<gene>
    <name evidence="8" type="ORF">CBP76_05350</name>
</gene>
<feature type="transmembrane region" description="Helical" evidence="6">
    <location>
        <begin position="276"/>
        <end position="300"/>
    </location>
</feature>
<keyword evidence="2" id="KW-1003">Cell membrane</keyword>
<organism evidence="8 9">
    <name type="scientific">Companilactobacillus nuruki</name>
    <dbReference type="NCBI Taxonomy" id="1993540"/>
    <lineage>
        <taxon>Bacteria</taxon>
        <taxon>Bacillati</taxon>
        <taxon>Bacillota</taxon>
        <taxon>Bacilli</taxon>
        <taxon>Lactobacillales</taxon>
        <taxon>Lactobacillaceae</taxon>
        <taxon>Companilactobacillus</taxon>
    </lineage>
</organism>
<comment type="subcellular location">
    <subcellularLocation>
        <location evidence="1">Cell membrane</location>
        <topology evidence="1">Multi-pass membrane protein</topology>
    </subcellularLocation>
</comment>
<dbReference type="PANTHER" id="PTHR30294:SF29">
    <property type="entry name" value="MULTIDRUG ABC TRANSPORTER PERMEASE YBHS-RELATED"/>
    <property type="match status" value="1"/>
</dbReference>
<feature type="transmembrane region" description="Helical" evidence="6">
    <location>
        <begin position="306"/>
        <end position="324"/>
    </location>
</feature>
<dbReference type="RefSeq" id="WP_102195912.1">
    <property type="nucleotide sequence ID" value="NZ_NIPR01000012.1"/>
</dbReference>
<keyword evidence="4 6" id="KW-1133">Transmembrane helix</keyword>
<evidence type="ECO:0000256" key="3">
    <source>
        <dbReference type="ARBA" id="ARBA00022692"/>
    </source>
</evidence>
<feature type="transmembrane region" description="Helical" evidence="6">
    <location>
        <begin position="166"/>
        <end position="185"/>
    </location>
</feature>
<sequence length="407" mass="45586">MNKLWIVTFETFLRQIKSWSFVMLILGPFLMFGITIGAGYLGANGGQNTNKIAIVGGQPELRKSFIKDDKNDIDKSVTDFKTAKEKMDKNDLAGYLKLDIKNGKLSGHYYGTESLNSGIKARINNYLMQSQQQLNITRAQLTTGQIQALQQQPILKQSIQKKTGTANLAKIISYWITVIMVYMILNTYTSITAQEIASEKGTKIMEIIFSSTTALKYFFGKIFGVLLVILTQILIYLIGGWGGYIFVQSSSLTRSYVLQYQSLINSVLKNFLSINLVYLLLGVVIYTILAAFTGALVAKVEDASKAAQPVIMLNLAAFFITFPFQNNLNSIVVKVLSYVPFFSSYFMPLRIINDNASGLEIGISLMILLISIVLLATYIGKIYQGLMLQTDDSSFWKRFRRGLSYNK</sequence>
<feature type="transmembrane region" description="Helical" evidence="6">
    <location>
        <begin position="361"/>
        <end position="379"/>
    </location>
</feature>
<feature type="domain" description="ABC-2 type transporter transmembrane" evidence="7">
    <location>
        <begin position="19"/>
        <end position="375"/>
    </location>
</feature>
<comment type="caution">
    <text evidence="8">The sequence shown here is derived from an EMBL/GenBank/DDBJ whole genome shotgun (WGS) entry which is preliminary data.</text>
</comment>
<feature type="transmembrane region" description="Helical" evidence="6">
    <location>
        <begin position="222"/>
        <end position="247"/>
    </location>
</feature>
<accession>A0A2N7AUX2</accession>
<reference evidence="8 9" key="1">
    <citation type="submission" date="2017-05" db="EMBL/GenBank/DDBJ databases">
        <title>Lactobacillus nurukis nov., sp. nov., isolated from nuruk.</title>
        <authorList>
            <person name="Kim S.-J."/>
        </authorList>
    </citation>
    <scope>NUCLEOTIDE SEQUENCE [LARGE SCALE GENOMIC DNA]</scope>
    <source>
        <strain evidence="8 9">SYF10-1a</strain>
    </source>
</reference>
<dbReference type="InterPro" id="IPR013525">
    <property type="entry name" value="ABC2_TM"/>
</dbReference>
<evidence type="ECO:0000256" key="2">
    <source>
        <dbReference type="ARBA" id="ARBA00022475"/>
    </source>
</evidence>
<keyword evidence="5 6" id="KW-0472">Membrane</keyword>
<proteinExistence type="predicted"/>